<dbReference type="EMBL" id="BJWK01000006">
    <property type="protein sequence ID" value="GEM08654.1"/>
    <property type="molecule type" value="Genomic_DNA"/>
</dbReference>
<sequence>MAAPPNYSDTVLEQQFYNVFPAHYRHDIELQLTGSSLLVLERLVGSDRYMEVAKSLVFRIYAFLDGARSYGVLDPYKAWSVDVRDTDTDTTDSRVWTTVCAVWIKPTTPEQIAHHPTLFGGLGTSRAGVPRPRGVFRVPKSFYVAAASGSNHVQYVTFLGGQSHHMADEPHWGNIAYQGLFKHLSEARDGSQSWELHWHLPSTRARNQTRFFEVKTDPTCLFEPSTLSLRCYFEEHPYAVQGRT</sequence>
<dbReference type="Proteomes" id="UP000321518">
    <property type="component" value="Unassembled WGS sequence"/>
</dbReference>
<name>A0A511KGQ1_RHOTO</name>
<evidence type="ECO:0000313" key="1">
    <source>
        <dbReference type="EMBL" id="GEM08654.1"/>
    </source>
</evidence>
<organism evidence="1 2">
    <name type="scientific">Rhodotorula toruloides</name>
    <name type="common">Yeast</name>
    <name type="synonym">Rhodosporidium toruloides</name>
    <dbReference type="NCBI Taxonomy" id="5286"/>
    <lineage>
        <taxon>Eukaryota</taxon>
        <taxon>Fungi</taxon>
        <taxon>Dikarya</taxon>
        <taxon>Basidiomycota</taxon>
        <taxon>Pucciniomycotina</taxon>
        <taxon>Microbotryomycetes</taxon>
        <taxon>Sporidiobolales</taxon>
        <taxon>Sporidiobolaceae</taxon>
        <taxon>Rhodotorula</taxon>
    </lineage>
</organism>
<accession>A0A511KGQ1</accession>
<protein>
    <submittedName>
        <fullName evidence="1">Regulatory protein E2</fullName>
    </submittedName>
</protein>
<proteinExistence type="predicted"/>
<gene>
    <name evidence="1" type="ORF">Rt10032_c06g2671</name>
</gene>
<dbReference type="OrthoDB" id="2522338at2759"/>
<evidence type="ECO:0000313" key="2">
    <source>
        <dbReference type="Proteomes" id="UP000321518"/>
    </source>
</evidence>
<reference evidence="1 2" key="1">
    <citation type="submission" date="2019-07" db="EMBL/GenBank/DDBJ databases">
        <title>Rhodotorula toruloides NBRC10032 genome sequencing.</title>
        <authorList>
            <person name="Shida Y."/>
            <person name="Takaku H."/>
            <person name="Ogasawara W."/>
            <person name="Mori K."/>
        </authorList>
    </citation>
    <scope>NUCLEOTIDE SEQUENCE [LARGE SCALE GENOMIC DNA]</scope>
    <source>
        <strain evidence="1 2">NBRC10032</strain>
    </source>
</reference>
<dbReference type="AlphaFoldDB" id="A0A511KGQ1"/>
<comment type="caution">
    <text evidence="1">The sequence shown here is derived from an EMBL/GenBank/DDBJ whole genome shotgun (WGS) entry which is preliminary data.</text>
</comment>